<reference evidence="1" key="1">
    <citation type="submission" date="2020-09" db="EMBL/GenBank/DDBJ databases">
        <title>Pelobacter alkaliphilus sp. nov., a novel anaerobic arsenate-reducing bacterium from terrestrial mud volcano.</title>
        <authorList>
            <person name="Khomyakova M.A."/>
            <person name="Merkel A.Y."/>
            <person name="Slobodkin A.I."/>
        </authorList>
    </citation>
    <scope>NUCLEOTIDE SEQUENCE</scope>
    <source>
        <strain evidence="1">M08fum</strain>
    </source>
</reference>
<evidence type="ECO:0000313" key="1">
    <source>
        <dbReference type="EMBL" id="MBD1401280.1"/>
    </source>
</evidence>
<protein>
    <recommendedName>
        <fullName evidence="3">Flagellar hook-length control protein-like C-terminal domain-containing protein</fullName>
    </recommendedName>
</protein>
<accession>A0A8J6UIM4</accession>
<dbReference type="RefSeq" id="WP_191156712.1">
    <property type="nucleotide sequence ID" value="NZ_JACWUN010000013.1"/>
</dbReference>
<keyword evidence="2" id="KW-1185">Reference proteome</keyword>
<organism evidence="1 2">
    <name type="scientific">Pelovirga terrestris</name>
    <dbReference type="NCBI Taxonomy" id="2771352"/>
    <lineage>
        <taxon>Bacteria</taxon>
        <taxon>Pseudomonadati</taxon>
        <taxon>Thermodesulfobacteriota</taxon>
        <taxon>Desulfuromonadia</taxon>
        <taxon>Geobacterales</taxon>
        <taxon>Geobacteraceae</taxon>
        <taxon>Pelovirga</taxon>
    </lineage>
</organism>
<dbReference type="AlphaFoldDB" id="A0A8J6UIM4"/>
<sequence length="609" mass="66755">MVITSIPSPANLFLFPALPTVSTASGVAAGLRPEQLVRALVVATEARDEVLLEIGKERFRPVGARPLQPGQVLDLRIVQTAPRLEALVVTNRLQEQLAVRLPVLSQPFDWSGLLARLQHPATFQHLRPAEQTLIHQLRQLLGPAPGAVAPLQERVDQLVAQLRGLRQDGEFFGRPAALQSAAAPPGPVALPAPNSAALVATTEQSRLLVQLLGRLQAQLVPLVELGGERMSKDWQRATTEVFVQLRQYADIRSLPALRTPEWTQALQLLRHHPGVTEQIAEQATKLLEQLKQPTGTTLVAPTLVPSAPQTSTAQLVAPNSPMPLSLPPPQQDVYRALQPLLQELKTLLGVGSDAPRLTPALNAPLTPDLLGKIDGLTTQIHQLLTREGVAPLLQQGLQLVAIQLQQLTAAPPVPAQGEALGLLSQFFGLHLERELLLGKQKQALANLKQTLLTLQQKSGEDLREPLQRIELFQLCKARLSESQLQFLPLPLVGLSDGYLVAGRRETEEQEHSSQHQQKEVQISLSLRLSSLGSMRVDLTVLPDQGLVVRLACEDRHKMDYLKGCEEELTGALTQMKLRQIHYSADVRHPLNQLQQALLPHQTTLLDTRA</sequence>
<comment type="caution">
    <text evidence="1">The sequence shown here is derived from an EMBL/GenBank/DDBJ whole genome shotgun (WGS) entry which is preliminary data.</text>
</comment>
<evidence type="ECO:0000313" key="2">
    <source>
        <dbReference type="Proteomes" id="UP000632828"/>
    </source>
</evidence>
<proteinExistence type="predicted"/>
<dbReference type="Proteomes" id="UP000632828">
    <property type="component" value="Unassembled WGS sequence"/>
</dbReference>
<dbReference type="EMBL" id="JACWUN010000013">
    <property type="protein sequence ID" value="MBD1401280.1"/>
    <property type="molecule type" value="Genomic_DNA"/>
</dbReference>
<evidence type="ECO:0008006" key="3">
    <source>
        <dbReference type="Google" id="ProtNLM"/>
    </source>
</evidence>
<gene>
    <name evidence="1" type="ORF">ICT70_11395</name>
</gene>
<name>A0A8J6UIM4_9BACT</name>